<reference evidence="3" key="3">
    <citation type="submission" date="2021-06" db="EMBL/GenBank/DDBJ databases">
        <title>Genomic Description and Analysis of Intracellular Bacteria, Candidatus Berkiella cookevillensis and Candidatus Berkiella aquae.</title>
        <authorList>
            <person name="Kidane D.T."/>
            <person name="Mehari Y.T."/>
            <person name="Rice F.C."/>
            <person name="Arivett B.A."/>
            <person name="Farone A.L."/>
            <person name="Berk S.G."/>
            <person name="Farone M.B."/>
        </authorList>
    </citation>
    <scope>NUCLEOTIDE SEQUENCE</scope>
    <source>
        <strain evidence="3">CC99</strain>
    </source>
</reference>
<dbReference type="RefSeq" id="WP_057625516.1">
    <property type="nucleotide sequence ID" value="NZ_LKHV02000001.1"/>
</dbReference>
<dbReference type="EMBL" id="LKHV01000018">
    <property type="protein sequence ID" value="KRG17361.1"/>
    <property type="molecule type" value="Genomic_DNA"/>
</dbReference>
<accession>A0A0Q9YLI6</accession>
<comment type="caution">
    <text evidence="2">The sequence shown here is derived from an EMBL/GenBank/DDBJ whole genome shotgun (WGS) entry which is preliminary data.</text>
</comment>
<organism evidence="2">
    <name type="scientific">Candidatus Berkiella cookevillensis</name>
    <dbReference type="NCBI Taxonomy" id="437022"/>
    <lineage>
        <taxon>Bacteria</taxon>
        <taxon>Pseudomonadati</taxon>
        <taxon>Pseudomonadota</taxon>
        <taxon>Gammaproteobacteria</taxon>
        <taxon>Candidatus Berkiellales</taxon>
        <taxon>Candidatus Berkiellaceae</taxon>
        <taxon>Candidatus Berkiella</taxon>
    </lineage>
</organism>
<dbReference type="Proteomes" id="UP000051494">
    <property type="component" value="Unassembled WGS sequence"/>
</dbReference>
<dbReference type="AlphaFoldDB" id="A0A0Q9YLI6"/>
<evidence type="ECO:0000313" key="2">
    <source>
        <dbReference type="EMBL" id="KRG17361.1"/>
    </source>
</evidence>
<reference evidence="2" key="1">
    <citation type="submission" date="2015-09" db="EMBL/GenBank/DDBJ databases">
        <title>Draft Genome Sequences of Two Novel Amoeba-resistant Intranuclear Bacteria, Candidatus Berkiella cookevillensis and Candidatus Berkiella aquae.</title>
        <authorList>
            <person name="Mehari Y.T."/>
            <person name="Arivett B.A."/>
            <person name="Farone A.L."/>
            <person name="Gunderson J.H."/>
            <person name="Farone M.B."/>
        </authorList>
    </citation>
    <scope>NUCLEOTIDE SEQUENCE [LARGE SCALE GENOMIC DNA]</scope>
    <source>
        <strain evidence="2">CC99</strain>
    </source>
</reference>
<protein>
    <submittedName>
        <fullName evidence="2">Uncharacterized protein</fullName>
    </submittedName>
</protein>
<evidence type="ECO:0000256" key="1">
    <source>
        <dbReference type="SAM" id="MobiDB-lite"/>
    </source>
</evidence>
<proteinExistence type="predicted"/>
<name>A0A0Q9YLI6_9GAMM</name>
<evidence type="ECO:0000313" key="4">
    <source>
        <dbReference type="Proteomes" id="UP000051494"/>
    </source>
</evidence>
<feature type="region of interest" description="Disordered" evidence="1">
    <location>
        <begin position="102"/>
        <end position="124"/>
    </location>
</feature>
<keyword evidence="4" id="KW-1185">Reference proteome</keyword>
<dbReference type="EMBL" id="LKHV02000001">
    <property type="protein sequence ID" value="MCS5707767.1"/>
    <property type="molecule type" value="Genomic_DNA"/>
</dbReference>
<sequence length="238" mass="26086">MLDFFKTKAFHDTCENYCPDAVYDYLRGQGWWEHLFYKDFSEQLMDYVRENPATSALVAATLIGSTVVGSAFAVQKIKAKTASDLNVADEIKVVSEDENSVLGDLDHTDTGTGSSVEEEQEMKDPIVQPKKLPVATILSKVFDYLKANTGEHHSSIADALGISQENVARLKQLPGFPKSKVLYGQQVIQRSAADALALLGLPRDGSYPKDDAHYLALAEAIGMPSPKEDNGARVKVTF</sequence>
<reference evidence="3" key="2">
    <citation type="journal article" date="2016" name="Genome Announc.">
        <title>Draft Genome Sequences of Two Novel Amoeba-Resistant Intranuclear Bacteria, 'Candidatus Berkiella cookevillensis' and 'Candidatus Berkiella aquae'.</title>
        <authorList>
            <person name="Mehari Y.T."/>
            <person name="Arivett B.A."/>
            <person name="Farone A.L."/>
            <person name="Gunderson J.H."/>
            <person name="Farone M.B."/>
        </authorList>
    </citation>
    <scope>NUCLEOTIDE SEQUENCE</scope>
    <source>
        <strain evidence="3">CC99</strain>
    </source>
</reference>
<gene>
    <name evidence="3" type="ORF">CC99x_002485</name>
    <name evidence="2" type="ORF">CC99x_02431</name>
</gene>
<evidence type="ECO:0000313" key="3">
    <source>
        <dbReference type="EMBL" id="MCS5707767.1"/>
    </source>
</evidence>